<dbReference type="PIRSF" id="PIRSF028561">
    <property type="entry name" value="Ac_Trasf"/>
    <property type="match status" value="1"/>
</dbReference>
<keyword evidence="7" id="KW-0812">Transmembrane</keyword>
<evidence type="ECO:0000313" key="9">
    <source>
        <dbReference type="Proteomes" id="UP000287198"/>
    </source>
</evidence>
<gene>
    <name evidence="8" type="ORF">CWI69_06850</name>
</gene>
<proteinExistence type="predicted"/>
<dbReference type="Proteomes" id="UP000287198">
    <property type="component" value="Unassembled WGS sequence"/>
</dbReference>
<sequence length="313" mass="36012">MQHWAETEERGSYWGILILLRAYKYGGHIVMRVLLAPVIAYFFITGTKARRASLAYLRQLHIYAGSASPFKRRPGWRHGLQHFWQFGLASLAKTDAWIGKVGKRHVENCGNTHFRDLEDSPQGGILIGSHLGNLEVARAVASSSYKKRMNVLVFTEHAQSFNRALRELNANVSVDMIQVSEIDMALAIKLRERVDDGEFVVIVGDRVSVTQPDHCVTHDFLGKPAAFAIGPWVLASILECPVYFLFCLRDPKRSRYHLYLDLVAEQLTLPRRERQQALQKILGQYVAQMEALCLRYPYQWFNFFNFWQQHEDS</sequence>
<evidence type="ECO:0000313" key="8">
    <source>
        <dbReference type="EMBL" id="RUO52754.1"/>
    </source>
</evidence>
<reference evidence="9" key="1">
    <citation type="journal article" date="2018" name="Front. Microbiol.">
        <title>Genome-Based Analysis Reveals the Taxonomy and Diversity of the Family Idiomarinaceae.</title>
        <authorList>
            <person name="Liu Y."/>
            <person name="Lai Q."/>
            <person name="Shao Z."/>
        </authorList>
    </citation>
    <scope>NUCLEOTIDE SEQUENCE [LARGE SCALE GENOMIC DNA]</scope>
    <source>
        <strain evidence="9">BH195</strain>
    </source>
</reference>
<keyword evidence="9" id="KW-1185">Reference proteome</keyword>
<dbReference type="GO" id="GO:0016746">
    <property type="term" value="F:acyltransferase activity"/>
    <property type="evidence" value="ECO:0007669"/>
    <property type="project" value="UniProtKB-KW"/>
</dbReference>
<dbReference type="PANTHER" id="PTHR30606">
    <property type="entry name" value="LIPID A BIOSYNTHESIS LAUROYL ACYLTRANSFERASE"/>
    <property type="match status" value="1"/>
</dbReference>
<dbReference type="EMBL" id="PIPW01000002">
    <property type="protein sequence ID" value="RUO52754.1"/>
    <property type="molecule type" value="Genomic_DNA"/>
</dbReference>
<evidence type="ECO:0000256" key="7">
    <source>
        <dbReference type="SAM" id="Phobius"/>
    </source>
</evidence>
<evidence type="ECO:0000256" key="4">
    <source>
        <dbReference type="ARBA" id="ARBA00022679"/>
    </source>
</evidence>
<protein>
    <submittedName>
        <fullName evidence="8">Acetyltransferase</fullName>
    </submittedName>
</protein>
<comment type="subcellular location">
    <subcellularLocation>
        <location evidence="1">Cell inner membrane</location>
    </subcellularLocation>
</comment>
<comment type="caution">
    <text evidence="8">The sequence shown here is derived from an EMBL/GenBank/DDBJ whole genome shotgun (WGS) entry which is preliminary data.</text>
</comment>
<keyword evidence="5 7" id="KW-0472">Membrane</keyword>
<dbReference type="Pfam" id="PF03279">
    <property type="entry name" value="Lip_A_acyltrans"/>
    <property type="match status" value="1"/>
</dbReference>
<evidence type="ECO:0000256" key="2">
    <source>
        <dbReference type="ARBA" id="ARBA00022475"/>
    </source>
</evidence>
<dbReference type="PANTHER" id="PTHR30606:SF9">
    <property type="entry name" value="LIPID A BIOSYNTHESIS LAUROYLTRANSFERASE"/>
    <property type="match status" value="1"/>
</dbReference>
<dbReference type="AlphaFoldDB" id="A0A432XVW4"/>
<dbReference type="InterPro" id="IPR014548">
    <property type="entry name" value="Ac_Trasf"/>
</dbReference>
<keyword evidence="3" id="KW-0997">Cell inner membrane</keyword>
<name>A0A432XVW4_9GAMM</name>
<evidence type="ECO:0000256" key="3">
    <source>
        <dbReference type="ARBA" id="ARBA00022519"/>
    </source>
</evidence>
<dbReference type="GO" id="GO:0009247">
    <property type="term" value="P:glycolipid biosynthetic process"/>
    <property type="evidence" value="ECO:0007669"/>
    <property type="project" value="UniProtKB-ARBA"/>
</dbReference>
<keyword evidence="2" id="KW-1003">Cell membrane</keyword>
<organism evidence="8 9">
    <name type="scientific">Pseudidiomarina halophila</name>
    <dbReference type="NCBI Taxonomy" id="1449799"/>
    <lineage>
        <taxon>Bacteria</taxon>
        <taxon>Pseudomonadati</taxon>
        <taxon>Pseudomonadota</taxon>
        <taxon>Gammaproteobacteria</taxon>
        <taxon>Alteromonadales</taxon>
        <taxon>Idiomarinaceae</taxon>
        <taxon>Pseudidiomarina</taxon>
    </lineage>
</organism>
<keyword evidence="6" id="KW-0012">Acyltransferase</keyword>
<dbReference type="CDD" id="cd07984">
    <property type="entry name" value="LPLAT_LABLAT-like"/>
    <property type="match status" value="1"/>
</dbReference>
<keyword evidence="4 8" id="KW-0808">Transferase</keyword>
<evidence type="ECO:0000256" key="6">
    <source>
        <dbReference type="ARBA" id="ARBA00023315"/>
    </source>
</evidence>
<feature type="transmembrane region" description="Helical" evidence="7">
    <location>
        <begin position="25"/>
        <end position="44"/>
    </location>
</feature>
<dbReference type="RefSeq" id="WP_126763191.1">
    <property type="nucleotide sequence ID" value="NZ_JBHLTZ010000012.1"/>
</dbReference>
<evidence type="ECO:0000256" key="1">
    <source>
        <dbReference type="ARBA" id="ARBA00004533"/>
    </source>
</evidence>
<keyword evidence="7" id="KW-1133">Transmembrane helix</keyword>
<dbReference type="InterPro" id="IPR004960">
    <property type="entry name" value="LipA_acyltrans"/>
</dbReference>
<dbReference type="OrthoDB" id="9808633at2"/>
<evidence type="ECO:0000256" key="5">
    <source>
        <dbReference type="ARBA" id="ARBA00023136"/>
    </source>
</evidence>
<accession>A0A432XVW4</accession>
<dbReference type="GO" id="GO:0005886">
    <property type="term" value="C:plasma membrane"/>
    <property type="evidence" value="ECO:0007669"/>
    <property type="project" value="UniProtKB-SubCell"/>
</dbReference>